<dbReference type="AlphaFoldDB" id="A0A852KN10"/>
<evidence type="ECO:0000256" key="8">
    <source>
        <dbReference type="SAM" id="SignalP"/>
    </source>
</evidence>
<comment type="caution">
    <text evidence="10">The sequence shown here is derived from an EMBL/GenBank/DDBJ whole genome shotgun (WGS) entry which is preliminary data.</text>
</comment>
<dbReference type="GO" id="GO:0033344">
    <property type="term" value="P:cholesterol efflux"/>
    <property type="evidence" value="ECO:0007669"/>
    <property type="project" value="TreeGrafter"/>
</dbReference>
<dbReference type="Proteomes" id="UP000654395">
    <property type="component" value="Unassembled WGS sequence"/>
</dbReference>
<dbReference type="GO" id="GO:0032367">
    <property type="term" value="P:intracellular cholesterol transport"/>
    <property type="evidence" value="ECO:0007669"/>
    <property type="project" value="InterPro"/>
</dbReference>
<dbReference type="SMART" id="SM00737">
    <property type="entry name" value="ML"/>
    <property type="match status" value="1"/>
</dbReference>
<evidence type="ECO:0000256" key="7">
    <source>
        <dbReference type="ARBA" id="ARBA00032516"/>
    </source>
</evidence>
<comment type="similarity">
    <text evidence="2">Belongs to the NPC2 family.</text>
</comment>
<dbReference type="OrthoDB" id="6489092at2759"/>
<evidence type="ECO:0000256" key="1">
    <source>
        <dbReference type="ARBA" id="ARBA00004613"/>
    </source>
</evidence>
<evidence type="ECO:0000256" key="3">
    <source>
        <dbReference type="ARBA" id="ARBA00021477"/>
    </source>
</evidence>
<reference evidence="10" key="1">
    <citation type="submission" date="2020-02" db="EMBL/GenBank/DDBJ databases">
        <title>Bird 10,000 Genomes (B10K) Project - Family phase.</title>
        <authorList>
            <person name="Zhang G."/>
        </authorList>
    </citation>
    <scope>NUCLEOTIDE SEQUENCE</scope>
    <source>
        <strain evidence="10">B10K-DU-030-59</strain>
    </source>
</reference>
<feature type="signal peptide" evidence="8">
    <location>
        <begin position="1"/>
        <end position="20"/>
    </location>
</feature>
<evidence type="ECO:0000256" key="6">
    <source>
        <dbReference type="ARBA" id="ARBA00023157"/>
    </source>
</evidence>
<dbReference type="Pfam" id="PF02221">
    <property type="entry name" value="E1_DerP2_DerF2"/>
    <property type="match status" value="1"/>
</dbReference>
<evidence type="ECO:0000313" key="11">
    <source>
        <dbReference type="Proteomes" id="UP000654395"/>
    </source>
</evidence>
<proteinExistence type="inferred from homology"/>
<evidence type="ECO:0000256" key="2">
    <source>
        <dbReference type="ARBA" id="ARBA00006370"/>
    </source>
</evidence>
<feature type="chain" id="PRO_5032700148" description="NPC intracellular cholesterol transporter 2" evidence="8">
    <location>
        <begin position="21"/>
        <end position="150"/>
    </location>
</feature>
<keyword evidence="11" id="KW-1185">Reference proteome</keyword>
<dbReference type="PANTHER" id="PTHR11306:SF68">
    <property type="entry name" value="NPC INTRACELLULAR CHOLESTEROL TRANSPORTER 2"/>
    <property type="match status" value="1"/>
</dbReference>
<keyword evidence="6" id="KW-1015">Disulfide bond</keyword>
<keyword evidence="4" id="KW-0964">Secreted</keyword>
<dbReference type="Gene3D" id="2.60.40.770">
    <property type="match status" value="1"/>
</dbReference>
<accession>A0A852KN10</accession>
<evidence type="ECO:0000256" key="4">
    <source>
        <dbReference type="ARBA" id="ARBA00022525"/>
    </source>
</evidence>
<dbReference type="InterPro" id="IPR033916">
    <property type="entry name" value="ML_Npc2-like"/>
</dbReference>
<evidence type="ECO:0000256" key="5">
    <source>
        <dbReference type="ARBA" id="ARBA00022729"/>
    </source>
</evidence>
<feature type="non-terminal residue" evidence="10">
    <location>
        <position position="1"/>
    </location>
</feature>
<dbReference type="InterPro" id="IPR003172">
    <property type="entry name" value="ML_dom"/>
</dbReference>
<dbReference type="SUPFAM" id="SSF81296">
    <property type="entry name" value="E set domains"/>
    <property type="match status" value="1"/>
</dbReference>
<sequence>MAPQSLASLLLLALAATALAEPLRFVDCGSKDGSIQEVNVSPCPTQPCQLHKGTSYSINVTFSSKIESQSSQAKVYGEMLHVDVPFPIPEPDGCKSGIQCPIQKGRSYSYLNKLPVKSEYPSIKLVVKWELVDDQDQMLFCWKIPVQITS</sequence>
<gene>
    <name evidence="10" type="primary">Npc2</name>
    <name evidence="10" type="ORF">UROIND_R00203</name>
</gene>
<comment type="subcellular location">
    <subcellularLocation>
        <location evidence="1">Secreted</location>
    </subcellularLocation>
</comment>
<dbReference type="InterPro" id="IPR039670">
    <property type="entry name" value="NPC2-like"/>
</dbReference>
<keyword evidence="5 8" id="KW-0732">Signal</keyword>
<dbReference type="InterPro" id="IPR014756">
    <property type="entry name" value="Ig_E-set"/>
</dbReference>
<evidence type="ECO:0000259" key="9">
    <source>
        <dbReference type="SMART" id="SM00737"/>
    </source>
</evidence>
<dbReference type="PANTHER" id="PTHR11306">
    <property type="entry name" value="NIEMANN PICK TYPE C2 PROTEIN NPC2-RELATED"/>
    <property type="match status" value="1"/>
</dbReference>
<dbReference type="GO" id="GO:0005576">
    <property type="term" value="C:extracellular region"/>
    <property type="evidence" value="ECO:0007669"/>
    <property type="project" value="UniProtKB-SubCell"/>
</dbReference>
<feature type="non-terminal residue" evidence="10">
    <location>
        <position position="150"/>
    </location>
</feature>
<evidence type="ECO:0000313" key="10">
    <source>
        <dbReference type="EMBL" id="NXX78648.1"/>
    </source>
</evidence>
<dbReference type="FunFam" id="2.60.40.770:FF:000001">
    <property type="entry name" value="NPC intracellular cholesterol transporter 2"/>
    <property type="match status" value="1"/>
</dbReference>
<name>A0A852KN10_UROIN</name>
<protein>
    <recommendedName>
        <fullName evidence="3">NPC intracellular cholesterol transporter 2</fullName>
    </recommendedName>
    <alternativeName>
        <fullName evidence="7">Epididymal secretory protein E1</fullName>
    </alternativeName>
</protein>
<dbReference type="GO" id="GO:0015485">
    <property type="term" value="F:cholesterol binding"/>
    <property type="evidence" value="ECO:0007669"/>
    <property type="project" value="TreeGrafter"/>
</dbReference>
<feature type="domain" description="MD-2-related lipid-recognition" evidence="9">
    <location>
        <begin position="25"/>
        <end position="146"/>
    </location>
</feature>
<organism evidence="10 11">
    <name type="scientific">Urocolius indicus</name>
    <name type="common">Red-faced mousebird</name>
    <name type="synonym">Colius indicus</name>
    <dbReference type="NCBI Taxonomy" id="458196"/>
    <lineage>
        <taxon>Eukaryota</taxon>
        <taxon>Metazoa</taxon>
        <taxon>Chordata</taxon>
        <taxon>Craniata</taxon>
        <taxon>Vertebrata</taxon>
        <taxon>Euteleostomi</taxon>
        <taxon>Archelosauria</taxon>
        <taxon>Archosauria</taxon>
        <taxon>Dinosauria</taxon>
        <taxon>Saurischia</taxon>
        <taxon>Theropoda</taxon>
        <taxon>Coelurosauria</taxon>
        <taxon>Aves</taxon>
        <taxon>Neognathae</taxon>
        <taxon>Neoaves</taxon>
        <taxon>Telluraves</taxon>
        <taxon>Coraciimorphae</taxon>
        <taxon>Coliiformes</taxon>
        <taxon>Coliidae</taxon>
        <taxon>Urocolius</taxon>
    </lineage>
</organism>
<dbReference type="EMBL" id="WBNH01004785">
    <property type="protein sequence ID" value="NXX78648.1"/>
    <property type="molecule type" value="Genomic_DNA"/>
</dbReference>
<dbReference type="CDD" id="cd00916">
    <property type="entry name" value="Npc2_like"/>
    <property type="match status" value="1"/>
</dbReference>